<keyword evidence="3" id="KW-1185">Reference proteome</keyword>
<keyword evidence="1" id="KW-0812">Transmembrane</keyword>
<gene>
    <name evidence="2" type="ORF">CYLTODRAFT_460637</name>
</gene>
<dbReference type="AlphaFoldDB" id="A0A0D7AQU0"/>
<dbReference type="Proteomes" id="UP000054007">
    <property type="component" value="Unassembled WGS sequence"/>
</dbReference>
<dbReference type="EMBL" id="KN881465">
    <property type="protein sequence ID" value="KIY60602.1"/>
    <property type="molecule type" value="Genomic_DNA"/>
</dbReference>
<accession>A0A0D7AQU0</accession>
<evidence type="ECO:0000313" key="3">
    <source>
        <dbReference type="Proteomes" id="UP000054007"/>
    </source>
</evidence>
<keyword evidence="1" id="KW-0472">Membrane</keyword>
<reference evidence="2 3" key="1">
    <citation type="journal article" date="2015" name="Fungal Genet. Biol.">
        <title>Evolution of novel wood decay mechanisms in Agaricales revealed by the genome sequences of Fistulina hepatica and Cylindrobasidium torrendii.</title>
        <authorList>
            <person name="Floudas D."/>
            <person name="Held B.W."/>
            <person name="Riley R."/>
            <person name="Nagy L.G."/>
            <person name="Koehler G."/>
            <person name="Ransdell A.S."/>
            <person name="Younus H."/>
            <person name="Chow J."/>
            <person name="Chiniquy J."/>
            <person name="Lipzen A."/>
            <person name="Tritt A."/>
            <person name="Sun H."/>
            <person name="Haridas S."/>
            <person name="LaButti K."/>
            <person name="Ohm R.A."/>
            <person name="Kues U."/>
            <person name="Blanchette R.A."/>
            <person name="Grigoriev I.V."/>
            <person name="Minto R.E."/>
            <person name="Hibbett D.S."/>
        </authorList>
    </citation>
    <scope>NUCLEOTIDE SEQUENCE [LARGE SCALE GENOMIC DNA]</scope>
    <source>
        <strain evidence="2 3">FP15055 ss-10</strain>
    </source>
</reference>
<dbReference type="OrthoDB" id="10625876at2759"/>
<name>A0A0D7AQU0_9AGAR</name>
<keyword evidence="1" id="KW-1133">Transmembrane helix</keyword>
<proteinExistence type="predicted"/>
<sequence length="122" mass="12652">MDDGTKKSSGALLNRVWLFPVALAAYTMKYAITFGLESLYGCTGAAPGTVYGKLYGYPNSSRWFGDPSTADASPGEPPPTFVGSDSEFGKDELVGGRLAILLTGVVVLCNLKGALGAAPPTE</sequence>
<organism evidence="2 3">
    <name type="scientific">Cylindrobasidium torrendii FP15055 ss-10</name>
    <dbReference type="NCBI Taxonomy" id="1314674"/>
    <lineage>
        <taxon>Eukaryota</taxon>
        <taxon>Fungi</taxon>
        <taxon>Dikarya</taxon>
        <taxon>Basidiomycota</taxon>
        <taxon>Agaricomycotina</taxon>
        <taxon>Agaricomycetes</taxon>
        <taxon>Agaricomycetidae</taxon>
        <taxon>Agaricales</taxon>
        <taxon>Marasmiineae</taxon>
        <taxon>Physalacriaceae</taxon>
        <taxon>Cylindrobasidium</taxon>
    </lineage>
</organism>
<protein>
    <submittedName>
        <fullName evidence="2">Uncharacterized protein</fullName>
    </submittedName>
</protein>
<evidence type="ECO:0000256" key="1">
    <source>
        <dbReference type="SAM" id="Phobius"/>
    </source>
</evidence>
<evidence type="ECO:0000313" key="2">
    <source>
        <dbReference type="EMBL" id="KIY60602.1"/>
    </source>
</evidence>
<feature type="transmembrane region" description="Helical" evidence="1">
    <location>
        <begin position="12"/>
        <end position="32"/>
    </location>
</feature>